<dbReference type="Proteomes" id="UP000294702">
    <property type="component" value="Unassembled WGS sequence"/>
</dbReference>
<dbReference type="EMBL" id="SMFT01000001">
    <property type="protein sequence ID" value="TCK01463.1"/>
    <property type="molecule type" value="Genomic_DNA"/>
</dbReference>
<keyword evidence="7 10" id="KW-0449">Lipoprotein</keyword>
<comment type="subcellular location">
    <subcellularLocation>
        <location evidence="8">Cell membrane</location>
    </subcellularLocation>
</comment>
<keyword evidence="5 8" id="KW-0472">Membrane</keyword>
<dbReference type="SUPFAM" id="SSF48452">
    <property type="entry name" value="TPR-like"/>
    <property type="match status" value="1"/>
</dbReference>
<name>A0A4R1G4Q5_9PAST</name>
<gene>
    <name evidence="10" type="ORF">EV694_0074</name>
</gene>
<sequence length="307" mass="35895">MKMLDKQCKGFGLSIFLSNFFVSLFLMGCMAQESDGLARQDILLAPQTPAIHSEQEEMLVRLSQVLLLAPLTTEERADLHFERGVIYDSLGLWTLAGYDFAQSLRLQPRMASAYNYLGLYFLLQQDYEEALEAFNAVLALQPNYEYAYLNRGLNFYYTERYHLAQQDFEHFYQNDPSDPYRALWLYFNEVKLNPRQAIVNLRERANSLSLEYWGTQIVDYFLGKKSLNQLLQQIAEYDQQSADYAEVLTETYFYLAKQKLDTNHIDEAMGLFKLAVANQVYNFVEYRFALFELSQWRDNRKQGAVAQ</sequence>
<dbReference type="InterPro" id="IPR050498">
    <property type="entry name" value="Ycf3"/>
</dbReference>
<comment type="subunit">
    <text evidence="8">Homodimer.</text>
</comment>
<dbReference type="PROSITE" id="PS50005">
    <property type="entry name" value="TPR"/>
    <property type="match status" value="1"/>
</dbReference>
<keyword evidence="11" id="KW-1185">Reference proteome</keyword>
<evidence type="ECO:0000256" key="4">
    <source>
        <dbReference type="ARBA" id="ARBA00022803"/>
    </source>
</evidence>
<dbReference type="PROSITE" id="PS50293">
    <property type="entry name" value="TPR_REGION"/>
    <property type="match status" value="1"/>
</dbReference>
<dbReference type="PIRSF" id="PIRSF004654">
    <property type="entry name" value="NlpI"/>
    <property type="match status" value="1"/>
</dbReference>
<dbReference type="Gene3D" id="1.25.40.10">
    <property type="entry name" value="Tetratricopeptide repeat domain"/>
    <property type="match status" value="1"/>
</dbReference>
<dbReference type="Pfam" id="PF13371">
    <property type="entry name" value="TPR_9"/>
    <property type="match status" value="1"/>
</dbReference>
<dbReference type="InterPro" id="IPR011990">
    <property type="entry name" value="TPR-like_helical_dom_sf"/>
</dbReference>
<dbReference type="NCBIfam" id="NF008391">
    <property type="entry name" value="PRK11189.1"/>
    <property type="match status" value="1"/>
</dbReference>
<dbReference type="InterPro" id="IPR023605">
    <property type="entry name" value="Lipoprotein_NlpI"/>
</dbReference>
<evidence type="ECO:0000313" key="10">
    <source>
        <dbReference type="EMBL" id="TCK01463.1"/>
    </source>
</evidence>
<dbReference type="PANTHER" id="PTHR44858">
    <property type="entry name" value="TETRATRICOPEPTIDE REPEAT PROTEIN 6"/>
    <property type="match status" value="1"/>
</dbReference>
<evidence type="ECO:0000256" key="5">
    <source>
        <dbReference type="ARBA" id="ARBA00023136"/>
    </source>
</evidence>
<keyword evidence="3" id="KW-0677">Repeat</keyword>
<dbReference type="AlphaFoldDB" id="A0A4R1G4Q5"/>
<feature type="repeat" description="TPR" evidence="9">
    <location>
        <begin position="111"/>
        <end position="144"/>
    </location>
</feature>
<evidence type="ECO:0000256" key="3">
    <source>
        <dbReference type="ARBA" id="ARBA00022737"/>
    </source>
</evidence>
<organism evidence="10 11">
    <name type="scientific">Volucribacter psittacicida</name>
    <dbReference type="NCBI Taxonomy" id="203482"/>
    <lineage>
        <taxon>Bacteria</taxon>
        <taxon>Pseudomonadati</taxon>
        <taxon>Pseudomonadota</taxon>
        <taxon>Gammaproteobacteria</taxon>
        <taxon>Pasteurellales</taxon>
        <taxon>Pasteurellaceae</taxon>
        <taxon>Volucribacter</taxon>
    </lineage>
</organism>
<protein>
    <recommendedName>
        <fullName evidence="8">Lipoprotein NlpI</fullName>
    </recommendedName>
</protein>
<keyword evidence="2" id="KW-0732">Signal</keyword>
<evidence type="ECO:0000256" key="2">
    <source>
        <dbReference type="ARBA" id="ARBA00022729"/>
    </source>
</evidence>
<proteinExistence type="predicted"/>
<evidence type="ECO:0000256" key="6">
    <source>
        <dbReference type="ARBA" id="ARBA00023139"/>
    </source>
</evidence>
<evidence type="ECO:0000313" key="11">
    <source>
        <dbReference type="Proteomes" id="UP000294702"/>
    </source>
</evidence>
<evidence type="ECO:0000256" key="9">
    <source>
        <dbReference type="PROSITE-ProRule" id="PRU00339"/>
    </source>
</evidence>
<dbReference type="SMART" id="SM00028">
    <property type="entry name" value="TPR"/>
    <property type="match status" value="4"/>
</dbReference>
<dbReference type="GO" id="GO:0005886">
    <property type="term" value="C:plasma membrane"/>
    <property type="evidence" value="ECO:0007669"/>
    <property type="project" value="UniProtKB-SubCell"/>
</dbReference>
<keyword evidence="4 9" id="KW-0802">TPR repeat</keyword>
<keyword evidence="6" id="KW-0564">Palmitate</keyword>
<evidence type="ECO:0000256" key="1">
    <source>
        <dbReference type="ARBA" id="ARBA00022475"/>
    </source>
</evidence>
<comment type="function">
    <text evidence="8">May be involved in cell division.</text>
</comment>
<evidence type="ECO:0000256" key="7">
    <source>
        <dbReference type="ARBA" id="ARBA00023288"/>
    </source>
</evidence>
<comment type="caution">
    <text evidence="10">The sequence shown here is derived from an EMBL/GenBank/DDBJ whole genome shotgun (WGS) entry which is preliminary data.</text>
</comment>
<accession>A0A4R1G4Q5</accession>
<dbReference type="PROSITE" id="PS51257">
    <property type="entry name" value="PROKAR_LIPOPROTEIN"/>
    <property type="match status" value="1"/>
</dbReference>
<reference evidence="10 11" key="1">
    <citation type="submission" date="2019-03" db="EMBL/GenBank/DDBJ databases">
        <title>Genomic Encyclopedia of Type Strains, Phase IV (KMG-IV): sequencing the most valuable type-strain genomes for metagenomic binning, comparative biology and taxonomic classification.</title>
        <authorList>
            <person name="Goeker M."/>
        </authorList>
    </citation>
    <scope>NUCLEOTIDE SEQUENCE [LARGE SCALE GENOMIC DNA]</scope>
    <source>
        <strain evidence="10 11">DSM 15534</strain>
    </source>
</reference>
<dbReference type="InterPro" id="IPR019734">
    <property type="entry name" value="TPR_rpt"/>
</dbReference>
<evidence type="ECO:0000256" key="8">
    <source>
        <dbReference type="PIRNR" id="PIRNR004654"/>
    </source>
</evidence>
<keyword evidence="1 8" id="KW-1003">Cell membrane</keyword>
<dbReference type="PANTHER" id="PTHR44858:SF1">
    <property type="entry name" value="UDP-N-ACETYLGLUCOSAMINE--PEPTIDE N-ACETYLGLUCOSAMINYLTRANSFERASE SPINDLY-RELATED"/>
    <property type="match status" value="1"/>
</dbReference>